<protein>
    <submittedName>
        <fullName evidence="1">Uncharacterized protein</fullName>
    </submittedName>
</protein>
<reference evidence="2 4" key="2">
    <citation type="submission" date="2018-08" db="EMBL/GenBank/DDBJ databases">
        <title>A genome reference for cultivated species of the human gut microbiota.</title>
        <authorList>
            <person name="Zou Y."/>
            <person name="Xue W."/>
            <person name="Luo G."/>
        </authorList>
    </citation>
    <scope>NUCLEOTIDE SEQUENCE [LARGE SCALE GENOMIC DNA]</scope>
    <source>
        <strain evidence="2 4">AM29-25AC</strain>
    </source>
</reference>
<dbReference type="Proteomes" id="UP000095413">
    <property type="component" value="Unassembled WGS sequence"/>
</dbReference>
<sequence>MIAKREIQHTRIYQEFNDTDREYWFDFKKNKFLHNIDTFYYSVKLLEDFTDDSKDDSVLKLRQFFDKKKSLLASRHGESVPVYFSGCDRSLNLRSGTFAGFFNICLENPEWFDIFIAPVVPHGSDGGLSVTCEIVVQIRSYMLWMYGVHESFERSYHFVEQICDFFGLHVAYCQENRIDYCWHSNYLSNPEKFFSPENFYKMRVDRFKDALMHTAKVGSEGYEIDYVSMGKRSDKVFIRIYLKSKEVIEKNYKPWFFKVWLFNGLINRYDLYCYEECYKKHSWEYLDTARLKYYSEYGTDQKLQKQCRAVVEGQVTMSPDMLHKLADALTPKVNLIMNVEYQTMRKHSKTYQLVPFRDNSSKLTAQRIYDYLDNRKIIADYLTQYVFRMVKPDGDVNKSRRDLCAFWSALRSCRMVDVNVRTKDVKLIRQYCRKLNSEIMKKRVINAAITLGIYTRGINQDTVVQDCVEALCQLNDNDIHDAFRYKKKKARQFNASELAETYVSSDTHEYQVVNINTGELLTDIIP</sequence>
<evidence type="ECO:0000313" key="4">
    <source>
        <dbReference type="Proteomes" id="UP000284644"/>
    </source>
</evidence>
<evidence type="ECO:0000313" key="3">
    <source>
        <dbReference type="Proteomes" id="UP000095413"/>
    </source>
</evidence>
<name>A0A174RSS5_9FIRM</name>
<evidence type="ECO:0000313" key="2">
    <source>
        <dbReference type="EMBL" id="RHE11922.1"/>
    </source>
</evidence>
<organism evidence="1 3">
    <name type="scientific">Blautia obeum</name>
    <dbReference type="NCBI Taxonomy" id="40520"/>
    <lineage>
        <taxon>Bacteria</taxon>
        <taxon>Bacillati</taxon>
        <taxon>Bacillota</taxon>
        <taxon>Clostridia</taxon>
        <taxon>Lachnospirales</taxon>
        <taxon>Lachnospiraceae</taxon>
        <taxon>Blautia</taxon>
    </lineage>
</organism>
<dbReference type="Proteomes" id="UP000284644">
    <property type="component" value="Unassembled WGS sequence"/>
</dbReference>
<gene>
    <name evidence="2" type="ORF">DW767_11150</name>
    <name evidence="1" type="ORF">ERS852533_02898</name>
</gene>
<proteinExistence type="predicted"/>
<dbReference type="RefSeq" id="WP_055056706.1">
    <property type="nucleotide sequence ID" value="NZ_CZBA01000020.1"/>
</dbReference>
<dbReference type="OrthoDB" id="1978246at2"/>
<dbReference type="EMBL" id="QSJW01000006">
    <property type="protein sequence ID" value="RHE11922.1"/>
    <property type="molecule type" value="Genomic_DNA"/>
</dbReference>
<reference evidence="1 3" key="1">
    <citation type="submission" date="2015-09" db="EMBL/GenBank/DDBJ databases">
        <authorList>
            <consortium name="Pathogen Informatics"/>
        </authorList>
    </citation>
    <scope>NUCLEOTIDE SEQUENCE [LARGE SCALE GENOMIC DNA]</scope>
    <source>
        <strain evidence="1 3">2789STDY5834921</strain>
    </source>
</reference>
<evidence type="ECO:0000313" key="1">
    <source>
        <dbReference type="EMBL" id="CUP88552.1"/>
    </source>
</evidence>
<dbReference type="AlphaFoldDB" id="A0A174RSS5"/>
<dbReference type="EMBL" id="CZBA01000020">
    <property type="protein sequence ID" value="CUP88552.1"/>
    <property type="molecule type" value="Genomic_DNA"/>
</dbReference>
<accession>A0A174RSS5</accession>